<dbReference type="InterPro" id="IPR006643">
    <property type="entry name" value="Zasp-like_motif"/>
</dbReference>
<dbReference type="Pfam" id="PF15936">
    <property type="entry name" value="DUF4749"/>
    <property type="match status" value="1"/>
</dbReference>
<dbReference type="STRING" id="7739.C3ZFW9"/>
<dbReference type="SMART" id="SM00735">
    <property type="entry name" value="ZM"/>
    <property type="match status" value="1"/>
</dbReference>
<evidence type="ECO:0000313" key="3">
    <source>
        <dbReference type="EMBL" id="EEN48607.1"/>
    </source>
</evidence>
<proteinExistence type="predicted"/>
<accession>C3ZFW9</accession>
<dbReference type="EMBL" id="GG666615">
    <property type="protein sequence ID" value="EEN48607.1"/>
    <property type="molecule type" value="Genomic_DNA"/>
</dbReference>
<sequence length="124" mass="13332">MYFSVDVGAIKRAGERGLGQPATPLEIEAGGKKIIHAQYDTPLGLYSAEVAHDTLEGQLAELIGADGTGRDAGALYQMIQEEAARKARMQPRVAPPPPPEEPSGPGVYQAQSRSFRILQKMTEN</sequence>
<protein>
    <recommendedName>
        <fullName evidence="2">Zasp-like motif domain-containing protein</fullName>
    </recommendedName>
</protein>
<organism>
    <name type="scientific">Branchiostoma floridae</name>
    <name type="common">Florida lancelet</name>
    <name type="synonym">Amphioxus</name>
    <dbReference type="NCBI Taxonomy" id="7739"/>
    <lineage>
        <taxon>Eukaryota</taxon>
        <taxon>Metazoa</taxon>
        <taxon>Chordata</taxon>
        <taxon>Cephalochordata</taxon>
        <taxon>Leptocardii</taxon>
        <taxon>Amphioxiformes</taxon>
        <taxon>Branchiostomatidae</taxon>
        <taxon>Branchiostoma</taxon>
    </lineage>
</organism>
<dbReference type="InParanoid" id="C3ZFW9"/>
<name>C3ZFW9_BRAFL</name>
<evidence type="ECO:0000259" key="2">
    <source>
        <dbReference type="SMART" id="SM00735"/>
    </source>
</evidence>
<dbReference type="AlphaFoldDB" id="C3ZFW9"/>
<reference evidence="3" key="1">
    <citation type="journal article" date="2008" name="Nature">
        <title>The amphioxus genome and the evolution of the chordate karyotype.</title>
        <authorList>
            <consortium name="US DOE Joint Genome Institute (JGI-PGF)"/>
            <person name="Putnam N.H."/>
            <person name="Butts T."/>
            <person name="Ferrier D.E.K."/>
            <person name="Furlong R.F."/>
            <person name="Hellsten U."/>
            <person name="Kawashima T."/>
            <person name="Robinson-Rechavi M."/>
            <person name="Shoguchi E."/>
            <person name="Terry A."/>
            <person name="Yu J.-K."/>
            <person name="Benito-Gutierrez E.L."/>
            <person name="Dubchak I."/>
            <person name="Garcia-Fernandez J."/>
            <person name="Gibson-Brown J.J."/>
            <person name="Grigoriev I.V."/>
            <person name="Horton A.C."/>
            <person name="de Jong P.J."/>
            <person name="Jurka J."/>
            <person name="Kapitonov V.V."/>
            <person name="Kohara Y."/>
            <person name="Kuroki Y."/>
            <person name="Lindquist E."/>
            <person name="Lucas S."/>
            <person name="Osoegawa K."/>
            <person name="Pennacchio L.A."/>
            <person name="Salamov A.A."/>
            <person name="Satou Y."/>
            <person name="Sauka-Spengler T."/>
            <person name="Schmutz J."/>
            <person name="Shin-I T."/>
            <person name="Toyoda A."/>
            <person name="Bronner-Fraser M."/>
            <person name="Fujiyama A."/>
            <person name="Holland L.Z."/>
            <person name="Holland P.W.H."/>
            <person name="Satoh N."/>
            <person name="Rokhsar D.S."/>
        </authorList>
    </citation>
    <scope>NUCLEOTIDE SEQUENCE [LARGE SCALE GENOMIC DNA]</scope>
    <source>
        <strain evidence="3">S238N-H82</strain>
        <tissue evidence="3">Testes</tissue>
    </source>
</reference>
<feature type="region of interest" description="Disordered" evidence="1">
    <location>
        <begin position="85"/>
        <end position="111"/>
    </location>
</feature>
<feature type="domain" description="Zasp-like motif" evidence="2">
    <location>
        <begin position="33"/>
        <end position="58"/>
    </location>
</feature>
<dbReference type="InterPro" id="IPR031847">
    <property type="entry name" value="PDLI1-4/Zasp-like_mid"/>
</dbReference>
<evidence type="ECO:0000256" key="1">
    <source>
        <dbReference type="SAM" id="MobiDB-lite"/>
    </source>
</evidence>
<feature type="compositionally biased region" description="Pro residues" evidence="1">
    <location>
        <begin position="93"/>
        <end position="102"/>
    </location>
</feature>
<gene>
    <name evidence="3" type="ORF">BRAFLDRAFT_68919</name>
</gene>